<reference evidence="1 2" key="1">
    <citation type="submission" date="2024-09" db="EMBL/GenBank/DDBJ databases">
        <title>Genomes of Rahnella.</title>
        <authorList>
            <person name="Mnguni F.C."/>
            <person name="Shin G.Y."/>
            <person name="Coutinho T."/>
        </authorList>
    </citation>
    <scope>NUCLEOTIDE SEQUENCE [LARGE SCALE GENOMIC DNA]</scope>
    <source>
        <strain evidence="1 2">20WA0057</strain>
    </source>
</reference>
<keyword evidence="2" id="KW-1185">Reference proteome</keyword>
<name>A0ABW6C9K4_RAHSY</name>
<dbReference type="InterPro" id="IPR021184">
    <property type="entry name" value="TNF_CS"/>
</dbReference>
<evidence type="ECO:0000313" key="2">
    <source>
        <dbReference type="Proteomes" id="UP001598201"/>
    </source>
</evidence>
<comment type="caution">
    <text evidence="1">The sequence shown here is derived from an EMBL/GenBank/DDBJ whole genome shotgun (WGS) entry which is preliminary data.</text>
</comment>
<dbReference type="RefSeq" id="WP_379671887.1">
    <property type="nucleotide sequence ID" value="NZ_JBHUCJ010000029.1"/>
</dbReference>
<dbReference type="PROSITE" id="PS00251">
    <property type="entry name" value="THD_1"/>
    <property type="match status" value="1"/>
</dbReference>
<dbReference type="InterPro" id="IPR021436">
    <property type="entry name" value="DUF3085"/>
</dbReference>
<protein>
    <submittedName>
        <fullName evidence="1">DUF3085 domain-containing protein</fullName>
    </submittedName>
</protein>
<gene>
    <name evidence="1" type="ORF">ACFPK4_13350</name>
</gene>
<accession>A0ABW6C9K4</accession>
<dbReference type="EMBL" id="JBHUCJ010000029">
    <property type="protein sequence ID" value="MFD3224522.1"/>
    <property type="molecule type" value="Genomic_DNA"/>
</dbReference>
<dbReference type="Pfam" id="PF11284">
    <property type="entry name" value="DUF3085"/>
    <property type="match status" value="1"/>
</dbReference>
<proteinExistence type="predicted"/>
<evidence type="ECO:0000313" key="1">
    <source>
        <dbReference type="EMBL" id="MFD3224522.1"/>
    </source>
</evidence>
<sequence length="117" mass="13462">MLLFKNAVLKPVMEELQEKGGNMLFVKDEGIYLMAEKGEFRKGRRLHIAYAEGFDPRLTENEDWYEKAYLEVGGDDFGEVLGNDFWGTFLEEVINKGCDVFIDVSETQLRAGYIEHS</sequence>
<dbReference type="Proteomes" id="UP001598201">
    <property type="component" value="Unassembled WGS sequence"/>
</dbReference>
<organism evidence="1 2">
    <name type="scientific">Rahnella sp. (strain Y9602)</name>
    <dbReference type="NCBI Taxonomy" id="2703885"/>
    <lineage>
        <taxon>Bacteria</taxon>
        <taxon>Pseudomonadati</taxon>
        <taxon>Pseudomonadota</taxon>
        <taxon>Gammaproteobacteria</taxon>
        <taxon>Enterobacterales</taxon>
        <taxon>Yersiniaceae</taxon>
        <taxon>Rahnella</taxon>
    </lineage>
</organism>